<reference evidence="1 2" key="1">
    <citation type="submission" date="2017-11" db="EMBL/GenBank/DDBJ databases">
        <title>Draft Genome Sequence of Methylobacter psychrotolerans Sph1T, an Obligate Methanotroph from Low-Temperature Environments.</title>
        <authorList>
            <person name="Oshkin I.Y."/>
            <person name="Miroshnikov K."/>
            <person name="Belova S.E."/>
            <person name="Korzhenkov A."/>
            <person name="Toshchakov S.V."/>
            <person name="Dedysh S.N."/>
        </authorList>
    </citation>
    <scope>NUCLEOTIDE SEQUENCE [LARGE SCALE GENOMIC DNA]</scope>
    <source>
        <strain evidence="1 2">Sph1</strain>
    </source>
</reference>
<gene>
    <name evidence="1" type="ORF">AADEFJLK_00192</name>
</gene>
<evidence type="ECO:0000313" key="1">
    <source>
        <dbReference type="EMBL" id="POZ53176.1"/>
    </source>
</evidence>
<comment type="caution">
    <text evidence="1">The sequence shown here is derived from an EMBL/GenBank/DDBJ whole genome shotgun (WGS) entry which is preliminary data.</text>
</comment>
<name>A0A2S5CQX6_9GAMM</name>
<dbReference type="EMBL" id="PGFZ01000001">
    <property type="protein sequence ID" value="POZ53176.1"/>
    <property type="molecule type" value="Genomic_DNA"/>
</dbReference>
<dbReference type="RefSeq" id="WP_211299121.1">
    <property type="nucleotide sequence ID" value="NZ_PGFZ01000001.1"/>
</dbReference>
<dbReference type="AlphaFoldDB" id="A0A2S5CQX6"/>
<protein>
    <submittedName>
        <fullName evidence="1">PIN domain-containing protein</fullName>
    </submittedName>
</protein>
<proteinExistence type="predicted"/>
<organism evidence="1 2">
    <name type="scientific">Methylovulum psychrotolerans</name>
    <dbReference type="NCBI Taxonomy" id="1704499"/>
    <lineage>
        <taxon>Bacteria</taxon>
        <taxon>Pseudomonadati</taxon>
        <taxon>Pseudomonadota</taxon>
        <taxon>Gammaproteobacteria</taxon>
        <taxon>Methylococcales</taxon>
        <taxon>Methylococcaceae</taxon>
        <taxon>Methylovulum</taxon>
    </lineage>
</organism>
<sequence>MDCIDVAFLERTRDLMDTCVRDAKVFGYEDLSDTALISLNSPVGYAVRTFINDITTIP</sequence>
<evidence type="ECO:0000313" key="2">
    <source>
        <dbReference type="Proteomes" id="UP000237423"/>
    </source>
</evidence>
<accession>A0A2S5CQX6</accession>
<dbReference type="Proteomes" id="UP000237423">
    <property type="component" value="Unassembled WGS sequence"/>
</dbReference>